<protein>
    <recommendedName>
        <fullName evidence="6">Gnk2-homologous domain-containing protein</fullName>
    </recommendedName>
</protein>
<dbReference type="Pfam" id="PF01657">
    <property type="entry name" value="Stress-antifung"/>
    <property type="match status" value="2"/>
</dbReference>
<dbReference type="PANTHER" id="PTHR32099">
    <property type="entry name" value="CYSTEINE-RICH REPEAT SECRETORY PROTEIN"/>
    <property type="match status" value="1"/>
</dbReference>
<evidence type="ECO:0000256" key="4">
    <source>
        <dbReference type="SAM" id="Phobius"/>
    </source>
</evidence>
<evidence type="ECO:0000259" key="6">
    <source>
        <dbReference type="PROSITE" id="PS51473"/>
    </source>
</evidence>
<keyword evidence="1 5" id="KW-0732">Signal</keyword>
<dbReference type="InterPro" id="IPR002902">
    <property type="entry name" value="GNK2"/>
</dbReference>
<accession>A0AAD9WW72</accession>
<evidence type="ECO:0000256" key="5">
    <source>
        <dbReference type="SAM" id="SignalP"/>
    </source>
</evidence>
<feature type="domain" description="Gnk2-homologous" evidence="6">
    <location>
        <begin position="19"/>
        <end position="122"/>
    </location>
</feature>
<gene>
    <name evidence="7" type="ORF">Ddye_019550</name>
</gene>
<keyword evidence="2" id="KW-0677">Repeat</keyword>
<feature type="signal peptide" evidence="5">
    <location>
        <begin position="1"/>
        <end position="22"/>
    </location>
</feature>
<feature type="compositionally biased region" description="Pro residues" evidence="3">
    <location>
        <begin position="247"/>
        <end position="273"/>
    </location>
</feature>
<reference evidence="7" key="1">
    <citation type="journal article" date="2023" name="Plant J.">
        <title>Genome sequences and population genomics provide insights into the demographic history, inbreeding, and mutation load of two 'living fossil' tree species of Dipteronia.</title>
        <authorList>
            <person name="Feng Y."/>
            <person name="Comes H.P."/>
            <person name="Chen J."/>
            <person name="Zhu S."/>
            <person name="Lu R."/>
            <person name="Zhang X."/>
            <person name="Li P."/>
            <person name="Qiu J."/>
            <person name="Olsen K.M."/>
            <person name="Qiu Y."/>
        </authorList>
    </citation>
    <scope>NUCLEOTIDE SEQUENCE</scope>
    <source>
        <strain evidence="7">KIB01</strain>
    </source>
</reference>
<dbReference type="AlphaFoldDB" id="A0AAD9WW72"/>
<comment type="caution">
    <text evidence="7">The sequence shown here is derived from an EMBL/GenBank/DDBJ whole genome shotgun (WGS) entry which is preliminary data.</text>
</comment>
<dbReference type="PROSITE" id="PS51473">
    <property type="entry name" value="GNK2"/>
    <property type="match status" value="2"/>
</dbReference>
<evidence type="ECO:0000313" key="8">
    <source>
        <dbReference type="Proteomes" id="UP001280121"/>
    </source>
</evidence>
<name>A0AAD9WW72_9ROSI</name>
<keyword evidence="4" id="KW-0472">Membrane</keyword>
<dbReference type="Proteomes" id="UP001280121">
    <property type="component" value="Unassembled WGS sequence"/>
</dbReference>
<dbReference type="EMBL" id="JANJYI010000006">
    <property type="protein sequence ID" value="KAK2644355.1"/>
    <property type="molecule type" value="Genomic_DNA"/>
</dbReference>
<feature type="region of interest" description="Disordered" evidence="3">
    <location>
        <begin position="244"/>
        <end position="288"/>
    </location>
</feature>
<dbReference type="FunFam" id="3.30.430.20:FF:000003">
    <property type="entry name" value="Cysteine-rich RLK (RECEPTOR-like protein kinase) 10"/>
    <property type="match status" value="1"/>
</dbReference>
<keyword evidence="4" id="KW-1133">Transmembrane helix</keyword>
<keyword evidence="4" id="KW-0812">Transmembrane</keyword>
<dbReference type="Gene3D" id="3.30.430.20">
    <property type="entry name" value="Gnk2 domain, C-X8-C-X2-C motif"/>
    <property type="match status" value="2"/>
</dbReference>
<sequence length="393" mass="44119">MDFIYSLSVLSYVLISISFTTGQKCYDTGNFTTSGTYGINRNHILSTLATNVQSNNGFFTDSTGQVPNEVHALAICRGDLTLTECARCINFTSQDIMTECPNQKEAFMWGPSCIVRYADRSFSGKLELDPVRIVYNVGNLTLDMTQFDKIWEGLMDSLWKKASMNYTRFRFATGEANLALFQTIYAQMQCAPDLSQIDCDSCLRQNLAEYQICCHAKQGGVVEGPNCMLRWDLYPFYNDGALQPDPRINPLPPPPSTPTLPPPSMPTLPPSSMPTPSTTMPDEERREKKENRAWIAVVTPVSAIVVVVLLGSFLWHMRRRTKRDKANSHKVLVHCFGKDRNENDCDNDCQEFPLFPLGLTLEATGNFSNEISSEKVGSALSIRVYYQTVTKLQ</sequence>
<feature type="chain" id="PRO_5041996096" description="Gnk2-homologous domain-containing protein" evidence="5">
    <location>
        <begin position="23"/>
        <end position="393"/>
    </location>
</feature>
<feature type="domain" description="Gnk2-homologous" evidence="6">
    <location>
        <begin position="128"/>
        <end position="236"/>
    </location>
</feature>
<dbReference type="InterPro" id="IPR038408">
    <property type="entry name" value="GNK2_sf"/>
</dbReference>
<keyword evidence="8" id="KW-1185">Reference proteome</keyword>
<evidence type="ECO:0000256" key="2">
    <source>
        <dbReference type="ARBA" id="ARBA00022737"/>
    </source>
</evidence>
<dbReference type="PANTHER" id="PTHR32099:SF92">
    <property type="entry name" value="CYSTEINE-RICH RECEPTOR-LIKE PROTEIN KINASE 11"/>
    <property type="match status" value="1"/>
</dbReference>
<evidence type="ECO:0000256" key="1">
    <source>
        <dbReference type="ARBA" id="ARBA00022729"/>
    </source>
</evidence>
<feature type="transmembrane region" description="Helical" evidence="4">
    <location>
        <begin position="293"/>
        <end position="315"/>
    </location>
</feature>
<dbReference type="CDD" id="cd23509">
    <property type="entry name" value="Gnk2-like"/>
    <property type="match status" value="2"/>
</dbReference>
<proteinExistence type="predicted"/>
<evidence type="ECO:0000313" key="7">
    <source>
        <dbReference type="EMBL" id="KAK2644355.1"/>
    </source>
</evidence>
<dbReference type="FunFam" id="3.30.430.20:FF:000007">
    <property type="entry name" value="Cysteine-rich receptor-like protein kinase 11"/>
    <property type="match status" value="1"/>
</dbReference>
<organism evidence="7 8">
    <name type="scientific">Dipteronia dyeriana</name>
    <dbReference type="NCBI Taxonomy" id="168575"/>
    <lineage>
        <taxon>Eukaryota</taxon>
        <taxon>Viridiplantae</taxon>
        <taxon>Streptophyta</taxon>
        <taxon>Embryophyta</taxon>
        <taxon>Tracheophyta</taxon>
        <taxon>Spermatophyta</taxon>
        <taxon>Magnoliopsida</taxon>
        <taxon>eudicotyledons</taxon>
        <taxon>Gunneridae</taxon>
        <taxon>Pentapetalae</taxon>
        <taxon>rosids</taxon>
        <taxon>malvids</taxon>
        <taxon>Sapindales</taxon>
        <taxon>Sapindaceae</taxon>
        <taxon>Hippocastanoideae</taxon>
        <taxon>Acereae</taxon>
        <taxon>Dipteronia</taxon>
    </lineage>
</organism>
<evidence type="ECO:0000256" key="3">
    <source>
        <dbReference type="SAM" id="MobiDB-lite"/>
    </source>
</evidence>